<reference evidence="2" key="2">
    <citation type="submission" date="2019-06" db="EMBL/GenBank/DDBJ databases">
        <title>Genomics analysis of Aphanomyces spp. identifies a new class of oomycete effector associated with host adaptation.</title>
        <authorList>
            <person name="Gaulin E."/>
        </authorList>
    </citation>
    <scope>NUCLEOTIDE SEQUENCE</scope>
    <source>
        <strain evidence="2">CBS 578.67</strain>
    </source>
</reference>
<feature type="compositionally biased region" description="Low complexity" evidence="1">
    <location>
        <begin position="150"/>
        <end position="163"/>
    </location>
</feature>
<evidence type="ECO:0000313" key="4">
    <source>
        <dbReference type="Proteomes" id="UP000332933"/>
    </source>
</evidence>
<proteinExistence type="predicted"/>
<accession>A0A485L8K5</accession>
<evidence type="ECO:0000256" key="1">
    <source>
        <dbReference type="SAM" id="MobiDB-lite"/>
    </source>
</evidence>
<dbReference type="AlphaFoldDB" id="A0A485L8K5"/>
<dbReference type="OrthoDB" id="10460511at2759"/>
<gene>
    <name evidence="3" type="primary">Aste57867_17757</name>
    <name evidence="2" type="ORF">As57867_017696</name>
    <name evidence="3" type="ORF">ASTE57867_17757</name>
</gene>
<evidence type="ECO:0000313" key="2">
    <source>
        <dbReference type="EMBL" id="KAF0690894.1"/>
    </source>
</evidence>
<feature type="region of interest" description="Disordered" evidence="1">
    <location>
        <begin position="1"/>
        <end position="20"/>
    </location>
</feature>
<keyword evidence="4" id="KW-1185">Reference proteome</keyword>
<organism evidence="3 4">
    <name type="scientific">Aphanomyces stellatus</name>
    <dbReference type="NCBI Taxonomy" id="120398"/>
    <lineage>
        <taxon>Eukaryota</taxon>
        <taxon>Sar</taxon>
        <taxon>Stramenopiles</taxon>
        <taxon>Oomycota</taxon>
        <taxon>Saprolegniomycetes</taxon>
        <taxon>Saprolegniales</taxon>
        <taxon>Verrucalvaceae</taxon>
        <taxon>Aphanomyces</taxon>
    </lineage>
</organism>
<dbReference type="Proteomes" id="UP000332933">
    <property type="component" value="Unassembled WGS sequence"/>
</dbReference>
<reference evidence="3 4" key="1">
    <citation type="submission" date="2019-03" db="EMBL/GenBank/DDBJ databases">
        <authorList>
            <person name="Gaulin E."/>
            <person name="Dumas B."/>
        </authorList>
    </citation>
    <scope>NUCLEOTIDE SEQUENCE [LARGE SCALE GENOMIC DNA]</scope>
    <source>
        <strain evidence="3">CBS 568.67</strain>
    </source>
</reference>
<feature type="region of interest" description="Disordered" evidence="1">
    <location>
        <begin position="25"/>
        <end position="80"/>
    </location>
</feature>
<name>A0A485L8K5_9STRA</name>
<feature type="region of interest" description="Disordered" evidence="1">
    <location>
        <begin position="127"/>
        <end position="177"/>
    </location>
</feature>
<sequence length="177" mass="19715">MPVLLRRNAPTSTVQELADGYPCRRRELSRKGSRRVSAPEEPLRLAAEAPTVDNRPPSRSEPSEFIQKVKTVDDGDDKTDALDVKPRLTLVQLMNHPRLAFELNRLPKTYVRLCWDRVVTSVRRTSIFSSKKKEEAERASEDTTIPPTSPSSNERPSSSASDASSDETPKSKVSPGT</sequence>
<protein>
    <submittedName>
        <fullName evidence="3">Aste57867_17757 protein</fullName>
    </submittedName>
</protein>
<dbReference type="EMBL" id="VJMH01006290">
    <property type="protein sequence ID" value="KAF0690894.1"/>
    <property type="molecule type" value="Genomic_DNA"/>
</dbReference>
<feature type="compositionally biased region" description="Basic and acidic residues" evidence="1">
    <location>
        <begin position="70"/>
        <end position="80"/>
    </location>
</feature>
<evidence type="ECO:0000313" key="3">
    <source>
        <dbReference type="EMBL" id="VFT94503.1"/>
    </source>
</evidence>
<dbReference type="EMBL" id="CAADRA010006311">
    <property type="protein sequence ID" value="VFT94503.1"/>
    <property type="molecule type" value="Genomic_DNA"/>
</dbReference>
<feature type="compositionally biased region" description="Basic and acidic residues" evidence="1">
    <location>
        <begin position="131"/>
        <end position="141"/>
    </location>
</feature>